<dbReference type="KEGG" id="wce:WS08_0150"/>
<protein>
    <submittedName>
        <fullName evidence="1">Uncharacterized protein</fullName>
    </submittedName>
</protein>
<dbReference type="EMBL" id="CP009223">
    <property type="protein sequence ID" value="AIM62403.1"/>
    <property type="molecule type" value="Genomic_DNA"/>
</dbReference>
<gene>
    <name evidence="1" type="ORF">WS74_0151</name>
</gene>
<dbReference type="KEGG" id="wci:WS105_0150"/>
<sequence length="411" mass="45252">MTLTTSDIKSAALLMNSIDTESFFDSITEISSSNDYWLVRTEGGALYTDFKTNGYVGIGWNELNVDTIQNSDVPTLKERLKQIDKEKLKLAEANELEELLSPEEIDEGALLNSERSYTAAANQLHTFVNKIAIGDFVLIPNTGSKKFSLGKVISGAIEDSESVAHKDDNPSFVHSDFIKRHKVQWLGEFNRDDADSSFYKMIYTHRTISNITEYQSVINRAVFDIYILDDSVHLTFHVTEPGAVNMKSMGAFAYNIPGMVELVCPEDIVSMKSNVQSPGPIETIIPSKKAAATVLIALTFAGGVSALTYGGELEVGNMSFKVPGVLTQQTANDKVSAETKAAELQNTETENKQTLDVLNNSEQIIEKAIALGADIEDLGLKYPKETLRLLQKQLDQKKDVEEAKASTTSDK</sequence>
<dbReference type="AlphaFoldDB" id="A0A075TU90"/>
<proteinExistence type="predicted"/>
<dbReference type="Proteomes" id="UP000029079">
    <property type="component" value="Chromosome"/>
</dbReference>
<reference evidence="1 2" key="1">
    <citation type="journal article" date="2014" name="Genome Announc.">
        <title>Complete Genome Sequences of Fish Pathogenic Weissella ceti Strains WS74 and WS105.</title>
        <authorList>
            <person name="Figueiredo H.C."/>
            <person name="Leal C.A."/>
            <person name="Dorella F.A."/>
            <person name="Carvalho A.F."/>
            <person name="Soares S.C."/>
            <person name="Pereira F.L."/>
            <person name="Azevedo V.A."/>
        </authorList>
    </citation>
    <scope>NUCLEOTIDE SEQUENCE [LARGE SCALE GENOMIC DNA]</scope>
    <source>
        <strain evidence="1 2">WS74</strain>
    </source>
</reference>
<organism evidence="1 2">
    <name type="scientific">Weissella ceti</name>
    <dbReference type="NCBI Taxonomy" id="759620"/>
    <lineage>
        <taxon>Bacteria</taxon>
        <taxon>Bacillati</taxon>
        <taxon>Bacillota</taxon>
        <taxon>Bacilli</taxon>
        <taxon>Lactobacillales</taxon>
        <taxon>Lactobacillaceae</taxon>
        <taxon>Weissella</taxon>
    </lineage>
</organism>
<evidence type="ECO:0000313" key="2">
    <source>
        <dbReference type="Proteomes" id="UP000029079"/>
    </source>
</evidence>
<reference evidence="2" key="2">
    <citation type="submission" date="2014-08" db="EMBL/GenBank/DDBJ databases">
        <title>Complete genome of Weissella ceti strain WS74 isolated from diseased rainbow trout in Brazil.</title>
        <authorList>
            <person name="Figueiredo H.C.P."/>
            <person name="Leal C.A.G."/>
            <person name="Pereira F.L."/>
            <person name="Soares S.C."/>
            <person name="Dorella F.A."/>
            <person name="Carvalho A.F."/>
            <person name="Azevedo V.A.C."/>
        </authorList>
    </citation>
    <scope>NUCLEOTIDE SEQUENCE [LARGE SCALE GENOMIC DNA]</scope>
    <source>
        <strain evidence="2">WS74</strain>
    </source>
</reference>
<dbReference type="OrthoDB" id="2328079at2"/>
<accession>A0A075TU90</accession>
<dbReference type="KEGG" id="wct:WS74_0151"/>
<dbReference type="STRING" id="759620.WS105_0150"/>
<keyword evidence="2" id="KW-1185">Reference proteome</keyword>
<name>A0A075TU90_9LACO</name>
<evidence type="ECO:0000313" key="1">
    <source>
        <dbReference type="EMBL" id="AIM62403.1"/>
    </source>
</evidence>